<evidence type="ECO:0000313" key="3">
    <source>
        <dbReference type="Proteomes" id="UP000246964"/>
    </source>
</evidence>
<dbReference type="SUPFAM" id="SSF55909">
    <property type="entry name" value="Pentein"/>
    <property type="match status" value="1"/>
</dbReference>
<evidence type="ECO:0000313" key="2">
    <source>
        <dbReference type="EMBL" id="PWW11859.1"/>
    </source>
</evidence>
<dbReference type="GO" id="GO:0004668">
    <property type="term" value="F:protein-arginine deiminase activity"/>
    <property type="evidence" value="ECO:0007669"/>
    <property type="project" value="InterPro"/>
</dbReference>
<protein>
    <submittedName>
        <fullName evidence="2">Agmatine deiminase</fullName>
    </submittedName>
</protein>
<keyword evidence="1" id="KW-0378">Hydrolase</keyword>
<accession>A0A317Q6K7</accession>
<dbReference type="InterPro" id="IPR007466">
    <property type="entry name" value="Peptidyl-Arg-deiminase_porph"/>
</dbReference>
<dbReference type="Pfam" id="PF04371">
    <property type="entry name" value="PAD_porph"/>
    <property type="match status" value="1"/>
</dbReference>
<reference evidence="2 3" key="1">
    <citation type="submission" date="2018-05" db="EMBL/GenBank/DDBJ databases">
        <title>Freshwater and sediment microbial communities from various areas in North America, analyzing microbe dynamics in response to fracking.</title>
        <authorList>
            <person name="Lamendella R."/>
        </authorList>
    </citation>
    <scope>NUCLEOTIDE SEQUENCE [LARGE SCALE GENOMIC DNA]</scope>
    <source>
        <strain evidence="2 3">125B1</strain>
    </source>
</reference>
<keyword evidence="3" id="KW-1185">Reference proteome</keyword>
<dbReference type="RefSeq" id="WP_110076199.1">
    <property type="nucleotide sequence ID" value="NZ_QGTT01000010.1"/>
</dbReference>
<comment type="caution">
    <text evidence="2">The sequence shown here is derived from an EMBL/GenBank/DDBJ whole genome shotgun (WGS) entry which is preliminary data.</text>
</comment>
<gene>
    <name evidence="2" type="ORF">DET45_11044</name>
</gene>
<organism evidence="2 3">
    <name type="scientific">Pseudidiomarina maritima</name>
    <dbReference type="NCBI Taxonomy" id="519453"/>
    <lineage>
        <taxon>Bacteria</taxon>
        <taxon>Pseudomonadati</taxon>
        <taxon>Pseudomonadota</taxon>
        <taxon>Gammaproteobacteria</taxon>
        <taxon>Alteromonadales</taxon>
        <taxon>Idiomarinaceae</taxon>
        <taxon>Pseudidiomarina</taxon>
    </lineage>
</organism>
<proteinExistence type="predicted"/>
<dbReference type="EMBL" id="QGTT01000010">
    <property type="protein sequence ID" value="PWW11859.1"/>
    <property type="molecule type" value="Genomic_DNA"/>
</dbReference>
<dbReference type="PANTHER" id="PTHR31377:SF0">
    <property type="entry name" value="AGMATINE DEIMINASE-RELATED"/>
    <property type="match status" value="1"/>
</dbReference>
<dbReference type="Gene3D" id="3.75.10.10">
    <property type="entry name" value="L-arginine/glycine Amidinotransferase, Chain A"/>
    <property type="match status" value="1"/>
</dbReference>
<name>A0A317Q6K7_9GAMM</name>
<sequence>MGLLADWQQQQTLLLLWPYRDDVWRLQGRPAQQQLRQLVQLAAPYCNILVGCHPTQLEHARTQLPATVEVLALNYDDAWARDITPLYTASQWGGSEQLFAHGFQFTAWHGLYPDFQQDQAFAKQLARRLCQRFIGHDLVLEGGAITTDGAGTAIVHQASVQRNNPQWTLVAIEAYLKQQLQLQQIVWLRWANPLDETGGHVDNHAQFIAPDTLVTSLPQPSSPWYQHYAAQLEQLRQLTNVCGEPYHILVLPQPAAIVPEPDEFASIRRQPGVKVRGTTPLLASYVNLVNLTQCMLVPQFGLPSDAEALQIMQQWAGKRPVLAAAADEFIKAGGGLHCMTATIPT</sequence>
<dbReference type="AlphaFoldDB" id="A0A317Q6K7"/>
<dbReference type="OrthoDB" id="9808013at2"/>
<dbReference type="GO" id="GO:0047632">
    <property type="term" value="F:agmatine deiminase activity"/>
    <property type="evidence" value="ECO:0007669"/>
    <property type="project" value="TreeGrafter"/>
</dbReference>
<evidence type="ECO:0000256" key="1">
    <source>
        <dbReference type="ARBA" id="ARBA00022801"/>
    </source>
</evidence>
<dbReference type="GO" id="GO:0009446">
    <property type="term" value="P:putrescine biosynthetic process"/>
    <property type="evidence" value="ECO:0007669"/>
    <property type="project" value="InterPro"/>
</dbReference>
<dbReference type="Proteomes" id="UP000246964">
    <property type="component" value="Unassembled WGS sequence"/>
</dbReference>
<dbReference type="PANTHER" id="PTHR31377">
    <property type="entry name" value="AGMATINE DEIMINASE-RELATED"/>
    <property type="match status" value="1"/>
</dbReference>